<accession>A0A840SB52</accession>
<comment type="cofactor">
    <cofactor evidence="6">
        <name>a divalent metal cation</name>
        <dbReference type="ChEBI" id="CHEBI:60240"/>
    </cofactor>
</comment>
<dbReference type="InterPro" id="IPR017438">
    <property type="entry name" value="ATP-NAD_kinase_N"/>
</dbReference>
<evidence type="ECO:0000313" key="7">
    <source>
        <dbReference type="EMBL" id="MBB5217940.1"/>
    </source>
</evidence>
<dbReference type="AlphaFoldDB" id="A0A840SB52"/>
<dbReference type="InterPro" id="IPR002504">
    <property type="entry name" value="NADK"/>
</dbReference>
<gene>
    <name evidence="6" type="primary">nadK</name>
    <name evidence="8" type="ORF">DYE49_07675</name>
    <name evidence="7" type="ORF">HNP77_000284</name>
</gene>
<dbReference type="GO" id="GO:0005524">
    <property type="term" value="F:ATP binding"/>
    <property type="evidence" value="ECO:0007669"/>
    <property type="project" value="UniProtKB-KW"/>
</dbReference>
<protein>
    <recommendedName>
        <fullName evidence="6">NAD kinase</fullName>
        <ecNumber evidence="6">2.7.1.23</ecNumber>
    </recommendedName>
    <alternativeName>
        <fullName evidence="6">ATP-dependent NAD kinase</fullName>
    </alternativeName>
</protein>
<evidence type="ECO:0000256" key="4">
    <source>
        <dbReference type="ARBA" id="ARBA00023027"/>
    </source>
</evidence>
<keyword evidence="6" id="KW-0547">Nucleotide-binding</keyword>
<keyword evidence="6" id="KW-0963">Cytoplasm</keyword>
<evidence type="ECO:0000256" key="5">
    <source>
        <dbReference type="ARBA" id="ARBA00047925"/>
    </source>
</evidence>
<keyword evidence="9" id="KW-1185">Reference proteome</keyword>
<evidence type="ECO:0000256" key="6">
    <source>
        <dbReference type="HAMAP-Rule" id="MF_00361"/>
    </source>
</evidence>
<dbReference type="GO" id="GO:0051287">
    <property type="term" value="F:NAD binding"/>
    <property type="evidence" value="ECO:0007669"/>
    <property type="project" value="UniProtKB-ARBA"/>
</dbReference>
<evidence type="ECO:0000313" key="9">
    <source>
        <dbReference type="Proteomes" id="UP000578697"/>
    </source>
</evidence>
<evidence type="ECO:0000256" key="2">
    <source>
        <dbReference type="ARBA" id="ARBA00022777"/>
    </source>
</evidence>
<reference evidence="8 10" key="1">
    <citation type="submission" date="2018-08" db="EMBL/GenBank/DDBJ databases">
        <title>The first complete genome of Treponema rectale (CHPAT), a commensal spirochete of the bovine rectum.</title>
        <authorList>
            <person name="Staton G.J."/>
            <person name="Clegg S.R."/>
            <person name="Carter S.D."/>
            <person name="Radford A.D."/>
            <person name="Darby A."/>
            <person name="Hall N."/>
            <person name="Birtles R.J."/>
            <person name="Evans N.J."/>
        </authorList>
    </citation>
    <scope>NUCLEOTIDE SEQUENCE [LARGE SCALE GENOMIC DNA]</scope>
    <source>
        <strain evidence="8 10">CHPA</strain>
    </source>
</reference>
<dbReference type="PANTHER" id="PTHR20275:SF0">
    <property type="entry name" value="NAD KINASE"/>
    <property type="match status" value="1"/>
</dbReference>
<comment type="caution">
    <text evidence="6">Lacks conserved residue(s) required for the propagation of feature annotation.</text>
</comment>
<dbReference type="RefSeq" id="WP_184651380.1">
    <property type="nucleotide sequence ID" value="NZ_JACHFR010000001.1"/>
</dbReference>
<feature type="active site" description="Proton acceptor" evidence="6">
    <location>
        <position position="64"/>
    </location>
</feature>
<feature type="binding site" evidence="6">
    <location>
        <begin position="138"/>
        <end position="139"/>
    </location>
    <ligand>
        <name>NAD(+)</name>
        <dbReference type="ChEBI" id="CHEBI:57540"/>
    </ligand>
</feature>
<dbReference type="Proteomes" id="UP000593591">
    <property type="component" value="Chromosome"/>
</dbReference>
<keyword evidence="2 6" id="KW-0418">Kinase</keyword>
<dbReference type="GO" id="GO:0006741">
    <property type="term" value="P:NADP+ biosynthetic process"/>
    <property type="evidence" value="ECO:0007669"/>
    <property type="project" value="UniProtKB-UniRule"/>
</dbReference>
<dbReference type="GO" id="GO:0003951">
    <property type="term" value="F:NAD+ kinase activity"/>
    <property type="evidence" value="ECO:0007669"/>
    <property type="project" value="UniProtKB-UniRule"/>
</dbReference>
<dbReference type="EMBL" id="CP031517">
    <property type="protein sequence ID" value="QOS40342.1"/>
    <property type="molecule type" value="Genomic_DNA"/>
</dbReference>
<comment type="subcellular location">
    <subcellularLocation>
        <location evidence="6">Cytoplasm</location>
    </subcellularLocation>
</comment>
<dbReference type="EMBL" id="JACHFR010000001">
    <property type="protein sequence ID" value="MBB5217940.1"/>
    <property type="molecule type" value="Genomic_DNA"/>
</dbReference>
<dbReference type="Pfam" id="PF20143">
    <property type="entry name" value="NAD_kinase_C"/>
    <property type="match status" value="1"/>
</dbReference>
<comment type="catalytic activity">
    <reaction evidence="5 6">
        <text>NAD(+) + ATP = ADP + NADP(+) + H(+)</text>
        <dbReference type="Rhea" id="RHEA:18629"/>
        <dbReference type="ChEBI" id="CHEBI:15378"/>
        <dbReference type="ChEBI" id="CHEBI:30616"/>
        <dbReference type="ChEBI" id="CHEBI:57540"/>
        <dbReference type="ChEBI" id="CHEBI:58349"/>
        <dbReference type="ChEBI" id="CHEBI:456216"/>
        <dbReference type="EC" id="2.7.1.23"/>
    </reaction>
</comment>
<feature type="binding site" evidence="6">
    <location>
        <position position="238"/>
    </location>
    <ligand>
        <name>NAD(+)</name>
        <dbReference type="ChEBI" id="CHEBI:57540"/>
    </ligand>
</feature>
<feature type="binding site" evidence="6">
    <location>
        <position position="166"/>
    </location>
    <ligand>
        <name>NAD(+)</name>
        <dbReference type="ChEBI" id="CHEBI:57540"/>
    </ligand>
</feature>
<dbReference type="GO" id="GO:0019674">
    <property type="term" value="P:NAD+ metabolic process"/>
    <property type="evidence" value="ECO:0007669"/>
    <property type="project" value="InterPro"/>
</dbReference>
<dbReference type="SUPFAM" id="SSF111331">
    <property type="entry name" value="NAD kinase/diacylglycerol kinase-like"/>
    <property type="match status" value="1"/>
</dbReference>
<dbReference type="GO" id="GO:0005737">
    <property type="term" value="C:cytoplasm"/>
    <property type="evidence" value="ECO:0007669"/>
    <property type="project" value="UniProtKB-SubCell"/>
</dbReference>
<dbReference type="Proteomes" id="UP000578697">
    <property type="component" value="Unassembled WGS sequence"/>
</dbReference>
<dbReference type="GO" id="GO:0046872">
    <property type="term" value="F:metal ion binding"/>
    <property type="evidence" value="ECO:0007669"/>
    <property type="project" value="UniProtKB-UniRule"/>
</dbReference>
<evidence type="ECO:0000313" key="8">
    <source>
        <dbReference type="EMBL" id="QOS40342.1"/>
    </source>
</evidence>
<dbReference type="HAMAP" id="MF_00361">
    <property type="entry name" value="NAD_kinase"/>
    <property type="match status" value="1"/>
</dbReference>
<keyword evidence="6" id="KW-0067">ATP-binding</keyword>
<dbReference type="Pfam" id="PF01513">
    <property type="entry name" value="NAD_kinase"/>
    <property type="match status" value="1"/>
</dbReference>
<keyword evidence="1 6" id="KW-0808">Transferase</keyword>
<keyword evidence="3 6" id="KW-0521">NADP</keyword>
<dbReference type="Gene3D" id="3.40.50.10330">
    <property type="entry name" value="Probable inorganic polyphosphate/atp-NAD kinase, domain 1"/>
    <property type="match status" value="1"/>
</dbReference>
<dbReference type="EC" id="2.7.1.23" evidence="6"/>
<comment type="similarity">
    <text evidence="6">Belongs to the NAD kinase family.</text>
</comment>
<evidence type="ECO:0000256" key="1">
    <source>
        <dbReference type="ARBA" id="ARBA00022679"/>
    </source>
</evidence>
<evidence type="ECO:0000313" key="10">
    <source>
        <dbReference type="Proteomes" id="UP000593591"/>
    </source>
</evidence>
<reference evidence="7 9" key="2">
    <citation type="submission" date="2020-08" db="EMBL/GenBank/DDBJ databases">
        <title>Genomic Encyclopedia of Type Strains, Phase IV (KMG-IV): sequencing the most valuable type-strain genomes for metagenomic binning, comparative biology and taxonomic classification.</title>
        <authorList>
            <person name="Goeker M."/>
        </authorList>
    </citation>
    <scope>NUCLEOTIDE SEQUENCE [LARGE SCALE GENOMIC DNA]</scope>
    <source>
        <strain evidence="7 9">DSM 103679</strain>
    </source>
</reference>
<dbReference type="KEGG" id="trc:DYE49_07675"/>
<evidence type="ECO:0000256" key="3">
    <source>
        <dbReference type="ARBA" id="ARBA00022857"/>
    </source>
</evidence>
<comment type="function">
    <text evidence="6">Involved in the regulation of the intracellular balance of NAD and NADP, and is a key enzyme in the biosynthesis of NADP. Catalyzes specifically the phosphorylation on 2'-hydroxyl of the adenosine moiety of NAD to yield NADP.</text>
</comment>
<dbReference type="Gene3D" id="2.60.200.30">
    <property type="entry name" value="Probable inorganic polyphosphate/atp-NAD kinase, domain 2"/>
    <property type="match status" value="1"/>
</dbReference>
<dbReference type="InterPro" id="IPR017437">
    <property type="entry name" value="ATP-NAD_kinase_PpnK-typ_C"/>
</dbReference>
<dbReference type="InterPro" id="IPR016064">
    <property type="entry name" value="NAD/diacylglycerol_kinase_sf"/>
</dbReference>
<proteinExistence type="inferred from homology"/>
<organism evidence="7 9">
    <name type="scientific">Treponema rectale</name>
    <dbReference type="NCBI Taxonomy" id="744512"/>
    <lineage>
        <taxon>Bacteria</taxon>
        <taxon>Pseudomonadati</taxon>
        <taxon>Spirochaetota</taxon>
        <taxon>Spirochaetia</taxon>
        <taxon>Spirochaetales</taxon>
        <taxon>Treponemataceae</taxon>
        <taxon>Treponema</taxon>
    </lineage>
</organism>
<sequence>MKKSLILVNTFKKDADRIAGEIKAHLESKGVSAKLFAYDGKDAHTKNVPVDFSGADFVVTLGGDGTVLFAARECAVYSIPVFPVNLGEFGFLAGVQPDCWKKELDDFLEGRAVISRRSLIDAEVLRKGHTVFKSRSMNDVVVSSTTSSGLVNLEVAYNRALLGSFKSTGIIISSATGSTAYSAAAGGPIVEPSLDAVVLTPISSFSLSARPLVFGPEGEIAIRVLPSRVALALVADGQVDFSLETGDVIIAGISGYKAQLISSTQEKFYSALQSKLNWSGGPRA</sequence>
<feature type="binding site" evidence="6">
    <location>
        <begin position="64"/>
        <end position="65"/>
    </location>
    <ligand>
        <name>NAD(+)</name>
        <dbReference type="ChEBI" id="CHEBI:57540"/>
    </ligand>
</feature>
<dbReference type="PANTHER" id="PTHR20275">
    <property type="entry name" value="NAD KINASE"/>
    <property type="match status" value="1"/>
</dbReference>
<keyword evidence="4 6" id="KW-0520">NAD</keyword>
<name>A0A840SB52_9SPIR</name>